<reference evidence="3 4" key="1">
    <citation type="journal article" date="2014" name="Genome Biol. Evol.">
        <title>The secreted proteins of Achlya hypogyna and Thraustotheca clavata identify the ancestral oomycete secretome and reveal gene acquisitions by horizontal gene transfer.</title>
        <authorList>
            <person name="Misner I."/>
            <person name="Blouin N."/>
            <person name="Leonard G."/>
            <person name="Richards T.A."/>
            <person name="Lane C.E."/>
        </authorList>
    </citation>
    <scope>NUCLEOTIDE SEQUENCE [LARGE SCALE GENOMIC DNA]</scope>
    <source>
        <strain evidence="3 4">ATCC 48635</strain>
    </source>
</reference>
<proteinExistence type="predicted"/>
<evidence type="ECO:0000313" key="3">
    <source>
        <dbReference type="EMBL" id="OQR88170.1"/>
    </source>
</evidence>
<feature type="region of interest" description="Disordered" evidence="2">
    <location>
        <begin position="212"/>
        <end position="241"/>
    </location>
</feature>
<feature type="compositionally biased region" description="Basic and acidic residues" evidence="2">
    <location>
        <begin position="217"/>
        <end position="227"/>
    </location>
</feature>
<name>A0A1V9YR82_ACHHY</name>
<feature type="compositionally biased region" description="Basic residues" evidence="2">
    <location>
        <begin position="228"/>
        <end position="237"/>
    </location>
</feature>
<sequence>MSMDNRRSTQSSVAAHNGVHALEQQLEGLERQLQDKHAVNNALKYESECLSQRILELETEQRQAKAKYDEMTKLFAEKNHAQHEETKGKVEALSSTMEQLETEMRENERLTAVHAALVEQEEELRKTLDEMAQKHKTDLHQLKLNEYQRKATMEENFRNLLSALETQNLKTGFGLLLEARQVSGVPRCLDSLCPDNKLSIRFEYLFAMAPGKRGPKRKADSAEEGAAKKPRPKKTGPSKKAAMIQCVQDNLSEIQQIQAELEQLAKERDELCQGDSIVLRLVQ</sequence>
<comment type="caution">
    <text evidence="3">The sequence shown here is derived from an EMBL/GenBank/DDBJ whole genome shotgun (WGS) entry which is preliminary data.</text>
</comment>
<evidence type="ECO:0000313" key="4">
    <source>
        <dbReference type="Proteomes" id="UP000243579"/>
    </source>
</evidence>
<evidence type="ECO:0008006" key="5">
    <source>
        <dbReference type="Google" id="ProtNLM"/>
    </source>
</evidence>
<evidence type="ECO:0000256" key="2">
    <source>
        <dbReference type="SAM" id="MobiDB-lite"/>
    </source>
</evidence>
<protein>
    <recommendedName>
        <fullName evidence="5">Cilia- and flagella-associated protein 157</fullName>
    </recommendedName>
</protein>
<dbReference type="EMBL" id="JNBR01001406">
    <property type="protein sequence ID" value="OQR88170.1"/>
    <property type="molecule type" value="Genomic_DNA"/>
</dbReference>
<gene>
    <name evidence="3" type="ORF">ACHHYP_07304</name>
</gene>
<dbReference type="OrthoDB" id="69798at2759"/>
<keyword evidence="1" id="KW-0175">Coiled coil</keyword>
<dbReference type="Proteomes" id="UP000243579">
    <property type="component" value="Unassembled WGS sequence"/>
</dbReference>
<accession>A0A1V9YR82</accession>
<evidence type="ECO:0000256" key="1">
    <source>
        <dbReference type="SAM" id="Coils"/>
    </source>
</evidence>
<dbReference type="AlphaFoldDB" id="A0A1V9YR82"/>
<keyword evidence="4" id="KW-1185">Reference proteome</keyword>
<organism evidence="3 4">
    <name type="scientific">Achlya hypogyna</name>
    <name type="common">Oomycete</name>
    <name type="synonym">Protoachlya hypogyna</name>
    <dbReference type="NCBI Taxonomy" id="1202772"/>
    <lineage>
        <taxon>Eukaryota</taxon>
        <taxon>Sar</taxon>
        <taxon>Stramenopiles</taxon>
        <taxon>Oomycota</taxon>
        <taxon>Saprolegniomycetes</taxon>
        <taxon>Saprolegniales</taxon>
        <taxon>Achlyaceae</taxon>
        <taxon>Achlya</taxon>
    </lineage>
</organism>
<feature type="coiled-coil region" evidence="1">
    <location>
        <begin position="19"/>
        <end position="138"/>
    </location>
</feature>
<feature type="coiled-coil region" evidence="1">
    <location>
        <begin position="244"/>
        <end position="274"/>
    </location>
</feature>